<dbReference type="InterPro" id="IPR007849">
    <property type="entry name" value="ATP10"/>
</dbReference>
<gene>
    <name evidence="2" type="ORF">RHTO0S_13e00320g</name>
</gene>
<feature type="compositionally biased region" description="Basic and acidic residues" evidence="1">
    <location>
        <begin position="64"/>
        <end position="79"/>
    </location>
</feature>
<reference evidence="2" key="1">
    <citation type="journal article" date="2014" name="Genome Announc.">
        <title>Draft genome sequence of Rhodosporidium toruloides CECT1137, an oleaginous yeast of biotechnological interest.</title>
        <authorList>
            <person name="Morin N."/>
            <person name="Calcas X."/>
            <person name="Devillers H."/>
            <person name="Durrens P."/>
            <person name="Sherman D.J."/>
            <person name="Nicaud J.-M."/>
            <person name="Neuveglise C."/>
        </authorList>
    </citation>
    <scope>NUCLEOTIDE SEQUENCE</scope>
    <source>
        <strain evidence="2">CECT1137</strain>
    </source>
</reference>
<evidence type="ECO:0000256" key="1">
    <source>
        <dbReference type="SAM" id="MobiDB-lite"/>
    </source>
</evidence>
<organism evidence="2">
    <name type="scientific">Rhodotorula toruloides</name>
    <name type="common">Yeast</name>
    <name type="synonym">Rhodosporidium toruloides</name>
    <dbReference type="NCBI Taxonomy" id="5286"/>
    <lineage>
        <taxon>Eukaryota</taxon>
        <taxon>Fungi</taxon>
        <taxon>Dikarya</taxon>
        <taxon>Basidiomycota</taxon>
        <taxon>Pucciniomycotina</taxon>
        <taxon>Microbotryomycetes</taxon>
        <taxon>Sporidiobolales</taxon>
        <taxon>Sporidiobolaceae</taxon>
        <taxon>Rhodotorula</taxon>
    </lineage>
</organism>
<dbReference type="OrthoDB" id="17089at2759"/>
<dbReference type="Pfam" id="PF05176">
    <property type="entry name" value="ATP-synt_10"/>
    <property type="match status" value="1"/>
</dbReference>
<feature type="region of interest" description="Disordered" evidence="1">
    <location>
        <begin position="1"/>
        <end position="103"/>
    </location>
</feature>
<dbReference type="GO" id="GO:0033615">
    <property type="term" value="P:mitochondrial proton-transporting ATP synthase complex assembly"/>
    <property type="evidence" value="ECO:0007669"/>
    <property type="project" value="TreeGrafter"/>
</dbReference>
<protein>
    <submittedName>
        <fullName evidence="2">RHTO0S13e00320g1_1</fullName>
    </submittedName>
</protein>
<proteinExistence type="predicted"/>
<name>A0A061BI76_RHOTO</name>
<feature type="compositionally biased region" description="Low complexity" evidence="1">
    <location>
        <begin position="27"/>
        <end position="38"/>
    </location>
</feature>
<sequence length="325" mass="36591">MLKTAAGRSARLIQASAIPLARPAAVRSFTSSPISSSKPAPPSSTPPPAGPSSRPDGPPSKPHLTPEEASDKATEEKGTKPAPFLSRALGVVEPPSKAKKSREEWRADLLNREKRLEERRHLVKEVARGYFHDYNELRHQGGKAYMSPKTLIRDELALYFPNIEGISLATKEKVHTTDLFENKVSLVAFSSFRSAEEHINSFVRPTLADLKGDPNFQYVYINLQENPLKSFLVSMFLSSLRKQVPEEYHRTYLLSHQSLEYLRDPLGMPNKHVGYVFLVDWRKKIRWAGCGWATVEEEEALRRCAHVLVQRLKQGGTKDEPVKKA</sequence>
<feature type="compositionally biased region" description="Pro residues" evidence="1">
    <location>
        <begin position="39"/>
        <end position="61"/>
    </location>
</feature>
<accession>A0A061BI76</accession>
<dbReference type="EMBL" id="LK052948">
    <property type="protein sequence ID" value="CDR46698.1"/>
    <property type="molecule type" value="Genomic_DNA"/>
</dbReference>
<dbReference type="PANTHER" id="PTHR28106:SF1">
    <property type="entry name" value="MITOCHONDRIAL ATPASE COMPLEX SUBUNIT ATP10"/>
    <property type="match status" value="1"/>
</dbReference>
<dbReference type="PANTHER" id="PTHR28106">
    <property type="entry name" value="MITOCHONDRIAL ATPASE COMPLEX SUBUNIT ATP10"/>
    <property type="match status" value="1"/>
</dbReference>
<dbReference type="AlphaFoldDB" id="A0A061BI76"/>
<dbReference type="GO" id="GO:0005743">
    <property type="term" value="C:mitochondrial inner membrane"/>
    <property type="evidence" value="ECO:0007669"/>
    <property type="project" value="TreeGrafter"/>
</dbReference>
<evidence type="ECO:0000313" key="2">
    <source>
        <dbReference type="EMBL" id="CDR46698.1"/>
    </source>
</evidence>